<dbReference type="InterPro" id="IPR025633">
    <property type="entry name" value="DUF4291"/>
</dbReference>
<reference evidence="2" key="1">
    <citation type="submission" date="2021-03" db="EMBL/GenBank/DDBJ databases">
        <title>Revisited historic fungal species revealed as producer of novel bioactive compounds through whole genome sequencing and comparative genomics.</title>
        <authorList>
            <person name="Vignolle G.A."/>
            <person name="Hochenegger N."/>
            <person name="Mach R.L."/>
            <person name="Mach-Aigner A.R."/>
            <person name="Javad Rahimi M."/>
            <person name="Salim K.A."/>
            <person name="Chan C.M."/>
            <person name="Lim L.B.L."/>
            <person name="Cai F."/>
            <person name="Druzhinina I.S."/>
            <person name="U'Ren J.M."/>
            <person name="Derntl C."/>
        </authorList>
    </citation>
    <scope>NUCLEOTIDE SEQUENCE</scope>
    <source>
        <strain evidence="2">TUCIM 5799</strain>
    </source>
</reference>
<dbReference type="AlphaFoldDB" id="A0A9Q0AM34"/>
<dbReference type="Pfam" id="PF14124">
    <property type="entry name" value="DUF4291"/>
    <property type="match status" value="1"/>
</dbReference>
<dbReference type="PANTHER" id="PTHR38567:SF1">
    <property type="entry name" value="DUF4291 DOMAIN-CONTAINING PROTEIN"/>
    <property type="match status" value="1"/>
</dbReference>
<accession>A0A9Q0AM34</accession>
<keyword evidence="3" id="KW-1185">Reference proteome</keyword>
<proteinExistence type="predicted"/>
<feature type="region of interest" description="Disordered" evidence="1">
    <location>
        <begin position="1"/>
        <end position="25"/>
    </location>
</feature>
<protein>
    <recommendedName>
        <fullName evidence="4">ATP-dependent RNA helicase DHX8</fullName>
    </recommendedName>
</protein>
<evidence type="ECO:0008006" key="4">
    <source>
        <dbReference type="Google" id="ProtNLM"/>
    </source>
</evidence>
<dbReference type="Proteomes" id="UP000829685">
    <property type="component" value="Unassembled WGS sequence"/>
</dbReference>
<feature type="region of interest" description="Disordered" evidence="1">
    <location>
        <begin position="133"/>
        <end position="158"/>
    </location>
</feature>
<sequence length="248" mass="27776">MPLPKPGQQADETKEGSWAPTHQKQDKIPYRQIRASYDSETITVYQAYNEEIASQAVLHQKLNASPLFKPSRMTWIKPSWCWMMYRAGYSYKDRNQARILALKMRQCDFVRLLERAVLTTEWAALAADAGGSGGQLDGPAPAADTEGSAAKPRAAHVKVQWDPERSPNLGRLDHRSIQIGVPPGPLQADWVERWIVGIEDVTERARGLKAALDASPESSWQALLEQGLLLDEREFTVPEELRSVLGMD</sequence>
<comment type="caution">
    <text evidence="2">The sequence shown here is derived from an EMBL/GenBank/DDBJ whole genome shotgun (WGS) entry which is preliminary data.</text>
</comment>
<evidence type="ECO:0000313" key="3">
    <source>
        <dbReference type="Proteomes" id="UP000829685"/>
    </source>
</evidence>
<gene>
    <name evidence="2" type="ORF">JX265_009062</name>
</gene>
<organism evidence="2 3">
    <name type="scientific">Neoarthrinium moseri</name>
    <dbReference type="NCBI Taxonomy" id="1658444"/>
    <lineage>
        <taxon>Eukaryota</taxon>
        <taxon>Fungi</taxon>
        <taxon>Dikarya</taxon>
        <taxon>Ascomycota</taxon>
        <taxon>Pezizomycotina</taxon>
        <taxon>Sordariomycetes</taxon>
        <taxon>Xylariomycetidae</taxon>
        <taxon>Amphisphaeriales</taxon>
        <taxon>Apiosporaceae</taxon>
        <taxon>Neoarthrinium</taxon>
    </lineage>
</organism>
<dbReference type="EMBL" id="JAFIMR010000026">
    <property type="protein sequence ID" value="KAI1863016.1"/>
    <property type="molecule type" value="Genomic_DNA"/>
</dbReference>
<evidence type="ECO:0000313" key="2">
    <source>
        <dbReference type="EMBL" id="KAI1863016.1"/>
    </source>
</evidence>
<name>A0A9Q0AM34_9PEZI</name>
<dbReference type="PANTHER" id="PTHR38567">
    <property type="entry name" value="DUF4291 DOMAIN-CONTAINING PROTEIN"/>
    <property type="match status" value="1"/>
</dbReference>
<evidence type="ECO:0000256" key="1">
    <source>
        <dbReference type="SAM" id="MobiDB-lite"/>
    </source>
</evidence>